<evidence type="ECO:0000313" key="2">
    <source>
        <dbReference type="EMBL" id="CDM36920.1"/>
    </source>
</evidence>
<evidence type="ECO:0000313" key="3">
    <source>
        <dbReference type="Proteomes" id="UP000030686"/>
    </source>
</evidence>
<dbReference type="AlphaFoldDB" id="W6QKH4"/>
<feature type="compositionally biased region" description="Polar residues" evidence="1">
    <location>
        <begin position="237"/>
        <end position="256"/>
    </location>
</feature>
<name>W6QKH4_PENRF</name>
<proteinExistence type="predicted"/>
<reference evidence="2" key="1">
    <citation type="journal article" date="2014" name="Nat. Commun.">
        <title>Multiple recent horizontal transfers of a large genomic region in cheese making fungi.</title>
        <authorList>
            <person name="Cheeseman K."/>
            <person name="Ropars J."/>
            <person name="Renault P."/>
            <person name="Dupont J."/>
            <person name="Gouzy J."/>
            <person name="Branca A."/>
            <person name="Abraham A.L."/>
            <person name="Ceppi M."/>
            <person name="Conseiller E."/>
            <person name="Debuchy R."/>
            <person name="Malagnac F."/>
            <person name="Goarin A."/>
            <person name="Silar P."/>
            <person name="Lacoste S."/>
            <person name="Sallet E."/>
            <person name="Bensimon A."/>
            <person name="Giraud T."/>
            <person name="Brygoo Y."/>
        </authorList>
    </citation>
    <scope>NUCLEOTIDE SEQUENCE [LARGE SCALE GENOMIC DNA]</scope>
    <source>
        <strain evidence="2">FM164</strain>
    </source>
</reference>
<gene>
    <name evidence="2" type="ORF">PROQFM164_S05g000753</name>
</gene>
<accession>W6QKH4</accession>
<dbReference type="OMA" id="AMISANH"/>
<protein>
    <submittedName>
        <fullName evidence="2">Uncharacterized protein</fullName>
    </submittedName>
</protein>
<evidence type="ECO:0000256" key="1">
    <source>
        <dbReference type="SAM" id="MobiDB-lite"/>
    </source>
</evidence>
<feature type="region of interest" description="Disordered" evidence="1">
    <location>
        <begin position="49"/>
        <end position="74"/>
    </location>
</feature>
<dbReference type="EMBL" id="HG792019">
    <property type="protein sequence ID" value="CDM36920.1"/>
    <property type="molecule type" value="Genomic_DNA"/>
</dbReference>
<feature type="region of interest" description="Disordered" evidence="1">
    <location>
        <begin position="222"/>
        <end position="256"/>
    </location>
</feature>
<organism evidence="2 3">
    <name type="scientific">Penicillium roqueforti (strain FM164)</name>
    <dbReference type="NCBI Taxonomy" id="1365484"/>
    <lineage>
        <taxon>Eukaryota</taxon>
        <taxon>Fungi</taxon>
        <taxon>Dikarya</taxon>
        <taxon>Ascomycota</taxon>
        <taxon>Pezizomycotina</taxon>
        <taxon>Eurotiomycetes</taxon>
        <taxon>Eurotiomycetidae</taxon>
        <taxon>Eurotiales</taxon>
        <taxon>Aspergillaceae</taxon>
        <taxon>Penicillium</taxon>
    </lineage>
</organism>
<dbReference type="OrthoDB" id="5343483at2759"/>
<dbReference type="Proteomes" id="UP000030686">
    <property type="component" value="Unassembled WGS sequence"/>
</dbReference>
<sequence>MYPPTTVRGLPQPDSIQAILRDNCGTRLYVRPIAWTSNQLRLLTCQFRPQKERRPQNPQTQPASQDPGFHGDRAADDAVQIKPVKGRSRRAMISANHLAGRFALDVKKAAVKTILGTYDIEYSDSDNLQFYFNRRAVARIRTEGVFTNNSVAPNLAYITFGKIQLLREKHVSYTPPRKRNRSNEPGFRVWEKKLKLLEPQNPVEDPYIVAILIALAQGQRRAQQQESQGADSEIKPENQTSHVDADITSSANSRTADSCSLSTEQMARNTANSFKVQVLAHSGIVADTLYVYTANIDSEFLDKFDEPSHYSPSCPVTIKHSRVPLTSPFVLRRIHRWLCPGSCSACSRGKAQDPTAVTAAATVETKQEDSPSLVTRVVQY</sequence>
<keyword evidence="3" id="KW-1185">Reference proteome</keyword>